<dbReference type="InterPro" id="IPR003594">
    <property type="entry name" value="HATPase_dom"/>
</dbReference>
<dbReference type="Gene3D" id="3.30.565.10">
    <property type="entry name" value="Histidine kinase-like ATPase, C-terminal domain"/>
    <property type="match status" value="1"/>
</dbReference>
<dbReference type="EC" id="2.7.13.3" evidence="3"/>
<evidence type="ECO:0000256" key="5">
    <source>
        <dbReference type="ARBA" id="ARBA00022553"/>
    </source>
</evidence>
<evidence type="ECO:0000256" key="4">
    <source>
        <dbReference type="ARBA" id="ARBA00022475"/>
    </source>
</evidence>
<dbReference type="EMBL" id="BAABFU010000002">
    <property type="protein sequence ID" value="GAA4350111.1"/>
    <property type="molecule type" value="Genomic_DNA"/>
</dbReference>
<dbReference type="Pfam" id="PF00512">
    <property type="entry name" value="HisKA"/>
    <property type="match status" value="1"/>
</dbReference>
<evidence type="ECO:0000256" key="3">
    <source>
        <dbReference type="ARBA" id="ARBA00012438"/>
    </source>
</evidence>
<evidence type="ECO:0000256" key="8">
    <source>
        <dbReference type="ARBA" id="ARBA00022777"/>
    </source>
</evidence>
<dbReference type="PRINTS" id="PR00344">
    <property type="entry name" value="BCTRLSENSOR"/>
</dbReference>
<keyword evidence="10" id="KW-0812">Transmembrane</keyword>
<keyword evidence="9 12" id="KW-0067">ATP-binding</keyword>
<evidence type="ECO:0000256" key="10">
    <source>
        <dbReference type="SAM" id="Phobius"/>
    </source>
</evidence>
<keyword evidence="10" id="KW-1133">Transmembrane helix</keyword>
<evidence type="ECO:0000313" key="13">
    <source>
        <dbReference type="Proteomes" id="UP001501294"/>
    </source>
</evidence>
<dbReference type="SMART" id="SM00387">
    <property type="entry name" value="HATPase_c"/>
    <property type="match status" value="1"/>
</dbReference>
<evidence type="ECO:0000313" key="12">
    <source>
        <dbReference type="EMBL" id="GAA4350111.1"/>
    </source>
</evidence>
<evidence type="ECO:0000256" key="7">
    <source>
        <dbReference type="ARBA" id="ARBA00022741"/>
    </source>
</evidence>
<comment type="subcellular location">
    <subcellularLocation>
        <location evidence="2">Cell membrane</location>
        <topology evidence="2">Multi-pass membrane protein</topology>
    </subcellularLocation>
</comment>
<dbReference type="Proteomes" id="UP001501294">
    <property type="component" value="Unassembled WGS sequence"/>
</dbReference>
<feature type="transmembrane region" description="Helical" evidence="10">
    <location>
        <begin position="129"/>
        <end position="149"/>
    </location>
</feature>
<comment type="catalytic activity">
    <reaction evidence="1">
        <text>ATP + protein L-histidine = ADP + protein N-phospho-L-histidine.</text>
        <dbReference type="EC" id="2.7.13.3"/>
    </reaction>
</comment>
<dbReference type="InterPro" id="IPR036890">
    <property type="entry name" value="HATPase_C_sf"/>
</dbReference>
<keyword evidence="5" id="KW-0597">Phosphoprotein</keyword>
<organism evidence="12 13">
    <name type="scientific">Kangiella taiwanensis</name>
    <dbReference type="NCBI Taxonomy" id="1079179"/>
    <lineage>
        <taxon>Bacteria</taxon>
        <taxon>Pseudomonadati</taxon>
        <taxon>Pseudomonadota</taxon>
        <taxon>Gammaproteobacteria</taxon>
        <taxon>Kangiellales</taxon>
        <taxon>Kangiellaceae</taxon>
        <taxon>Kangiella</taxon>
    </lineage>
</organism>
<dbReference type="CDD" id="cd00082">
    <property type="entry name" value="HisKA"/>
    <property type="match status" value="1"/>
</dbReference>
<evidence type="ECO:0000256" key="1">
    <source>
        <dbReference type="ARBA" id="ARBA00000085"/>
    </source>
</evidence>
<reference evidence="13" key="1">
    <citation type="journal article" date="2019" name="Int. J. Syst. Evol. Microbiol.">
        <title>The Global Catalogue of Microorganisms (GCM) 10K type strain sequencing project: providing services to taxonomists for standard genome sequencing and annotation.</title>
        <authorList>
            <consortium name="The Broad Institute Genomics Platform"/>
            <consortium name="The Broad Institute Genome Sequencing Center for Infectious Disease"/>
            <person name="Wu L."/>
            <person name="Ma J."/>
        </authorList>
    </citation>
    <scope>NUCLEOTIDE SEQUENCE [LARGE SCALE GENOMIC DNA]</scope>
    <source>
        <strain evidence="13">JCM 17727</strain>
    </source>
</reference>
<keyword evidence="8" id="KW-0418">Kinase</keyword>
<dbReference type="InterPro" id="IPR003661">
    <property type="entry name" value="HisK_dim/P_dom"/>
</dbReference>
<keyword evidence="6" id="KW-0808">Transferase</keyword>
<name>A0ABP8I3A2_9GAMM</name>
<evidence type="ECO:0000256" key="2">
    <source>
        <dbReference type="ARBA" id="ARBA00004651"/>
    </source>
</evidence>
<sequence length="415" mass="47239">MKFQFFRFYALIVLAAALLVWSFNHIYSAVSQPTQSYQVDIDYFFKGFAVASDSSAASAAANQPELPLFRTVHNNSLALPEDIQSLLEQGNVIAVENDLKQTYYYKKAASSDMLTQFGPFDTVDKESSIAPYIIPLFYSSLACLLLLMMRPIFRDLQKLQQDAAEFGRKPQPMKRTVKESSNIYPLAHSFYAMSNKILNFIQMNKDLSRTISHEIRTPLARMKFMLEIISPNIKPSQKERLQSDISEIESLVSDYLSFAKVENETDTIHRAEYSIKQFLQDIHDKFSIYEEKTTIECRSDDVLVYFDKASLSIAVQNLLTNALRFSQNTISLDFQLDDNTCVLSVEDDGPGVGDNASQLMQPFSRKNVKEQNHKGFGLGLYIVRKVAIWHEGDFIISQSNKLGGAKMELRWPNQA</sequence>
<dbReference type="Pfam" id="PF02518">
    <property type="entry name" value="HATPase_c"/>
    <property type="match status" value="1"/>
</dbReference>
<dbReference type="InterPro" id="IPR050980">
    <property type="entry name" value="2C_sensor_his_kinase"/>
</dbReference>
<evidence type="ECO:0000256" key="9">
    <source>
        <dbReference type="ARBA" id="ARBA00022840"/>
    </source>
</evidence>
<dbReference type="SUPFAM" id="SSF47384">
    <property type="entry name" value="Homodimeric domain of signal transducing histidine kinase"/>
    <property type="match status" value="1"/>
</dbReference>
<gene>
    <name evidence="12" type="ORF">GCM10023150_15340</name>
</gene>
<keyword evidence="10" id="KW-0472">Membrane</keyword>
<dbReference type="PANTHER" id="PTHR44936:SF10">
    <property type="entry name" value="SENSOR PROTEIN RSTB"/>
    <property type="match status" value="1"/>
</dbReference>
<evidence type="ECO:0000259" key="11">
    <source>
        <dbReference type="PROSITE" id="PS50109"/>
    </source>
</evidence>
<dbReference type="PANTHER" id="PTHR44936">
    <property type="entry name" value="SENSOR PROTEIN CREC"/>
    <property type="match status" value="1"/>
</dbReference>
<proteinExistence type="predicted"/>
<dbReference type="PROSITE" id="PS50109">
    <property type="entry name" value="HIS_KIN"/>
    <property type="match status" value="1"/>
</dbReference>
<keyword evidence="13" id="KW-1185">Reference proteome</keyword>
<dbReference type="RefSeq" id="WP_223578345.1">
    <property type="nucleotide sequence ID" value="NZ_BAABFU010000002.1"/>
</dbReference>
<dbReference type="SMART" id="SM00388">
    <property type="entry name" value="HisKA"/>
    <property type="match status" value="1"/>
</dbReference>
<protein>
    <recommendedName>
        <fullName evidence="3">histidine kinase</fullName>
        <ecNumber evidence="3">2.7.13.3</ecNumber>
    </recommendedName>
</protein>
<dbReference type="InterPro" id="IPR036097">
    <property type="entry name" value="HisK_dim/P_sf"/>
</dbReference>
<dbReference type="InterPro" id="IPR005467">
    <property type="entry name" value="His_kinase_dom"/>
</dbReference>
<dbReference type="Gene3D" id="1.10.287.130">
    <property type="match status" value="1"/>
</dbReference>
<keyword evidence="4" id="KW-1003">Cell membrane</keyword>
<accession>A0ABP8I3A2</accession>
<evidence type="ECO:0000256" key="6">
    <source>
        <dbReference type="ARBA" id="ARBA00022679"/>
    </source>
</evidence>
<dbReference type="GO" id="GO:0005524">
    <property type="term" value="F:ATP binding"/>
    <property type="evidence" value="ECO:0007669"/>
    <property type="project" value="UniProtKB-KW"/>
</dbReference>
<dbReference type="InterPro" id="IPR004358">
    <property type="entry name" value="Sig_transdc_His_kin-like_C"/>
</dbReference>
<feature type="domain" description="Histidine kinase" evidence="11">
    <location>
        <begin position="210"/>
        <end position="415"/>
    </location>
</feature>
<comment type="caution">
    <text evidence="12">The sequence shown here is derived from an EMBL/GenBank/DDBJ whole genome shotgun (WGS) entry which is preliminary data.</text>
</comment>
<keyword evidence="7" id="KW-0547">Nucleotide-binding</keyword>
<dbReference type="SUPFAM" id="SSF55874">
    <property type="entry name" value="ATPase domain of HSP90 chaperone/DNA topoisomerase II/histidine kinase"/>
    <property type="match status" value="1"/>
</dbReference>